<evidence type="ECO:0000313" key="1">
    <source>
        <dbReference type="EMBL" id="MCH7400107.1"/>
    </source>
</evidence>
<reference evidence="1" key="1">
    <citation type="submission" date="2022-03" db="EMBL/GenBank/DDBJ databases">
        <title>De novo assembled genomes of Belliella spp. (Cyclobacteriaceae) strains.</title>
        <authorList>
            <person name="Szabo A."/>
            <person name="Korponai K."/>
            <person name="Felfoldi T."/>
        </authorList>
    </citation>
    <scope>NUCLEOTIDE SEQUENCE</scope>
    <source>
        <strain evidence="1">DSM 107340</strain>
    </source>
</reference>
<sequence>MKAVRRIHFEDQGQDFLSWDLDRLDEVVGCEPFQGSVWIGCVVITDSESGLLEGDRPHFVNKIGNLRQLKYKIERIEELKDHD</sequence>
<name>A0ABS9UU01_9BACT</name>
<keyword evidence="2" id="KW-1185">Reference proteome</keyword>
<protein>
    <submittedName>
        <fullName evidence="1">Uncharacterized protein</fullName>
    </submittedName>
</protein>
<evidence type="ECO:0000313" key="2">
    <source>
        <dbReference type="Proteomes" id="UP001165488"/>
    </source>
</evidence>
<dbReference type="RefSeq" id="WP_241276600.1">
    <property type="nucleotide sequence ID" value="NZ_JAKZGS010000028.1"/>
</dbReference>
<gene>
    <name evidence="1" type="ORF">MM236_19080</name>
</gene>
<dbReference type="Proteomes" id="UP001165488">
    <property type="component" value="Unassembled WGS sequence"/>
</dbReference>
<organism evidence="1 2">
    <name type="scientific">Belliella calami</name>
    <dbReference type="NCBI Taxonomy" id="2923436"/>
    <lineage>
        <taxon>Bacteria</taxon>
        <taxon>Pseudomonadati</taxon>
        <taxon>Bacteroidota</taxon>
        <taxon>Cytophagia</taxon>
        <taxon>Cytophagales</taxon>
        <taxon>Cyclobacteriaceae</taxon>
        <taxon>Belliella</taxon>
    </lineage>
</organism>
<dbReference type="EMBL" id="JAKZGS010000028">
    <property type="protein sequence ID" value="MCH7400107.1"/>
    <property type="molecule type" value="Genomic_DNA"/>
</dbReference>
<accession>A0ABS9UU01</accession>
<proteinExistence type="predicted"/>
<comment type="caution">
    <text evidence="1">The sequence shown here is derived from an EMBL/GenBank/DDBJ whole genome shotgun (WGS) entry which is preliminary data.</text>
</comment>